<name>A0A915Q0T7_9BILA</name>
<accession>A0A915Q0T7</accession>
<dbReference type="AlphaFoldDB" id="A0A915Q0T7"/>
<proteinExistence type="predicted"/>
<protein>
    <submittedName>
        <fullName evidence="3">Uncharacterized protein</fullName>
    </submittedName>
</protein>
<organism evidence="2 3">
    <name type="scientific">Setaria digitata</name>
    <dbReference type="NCBI Taxonomy" id="48799"/>
    <lineage>
        <taxon>Eukaryota</taxon>
        <taxon>Metazoa</taxon>
        <taxon>Ecdysozoa</taxon>
        <taxon>Nematoda</taxon>
        <taxon>Chromadorea</taxon>
        <taxon>Rhabditida</taxon>
        <taxon>Spirurina</taxon>
        <taxon>Spiruromorpha</taxon>
        <taxon>Filarioidea</taxon>
        <taxon>Setariidae</taxon>
        <taxon>Setaria</taxon>
    </lineage>
</organism>
<feature type="compositionally biased region" description="Polar residues" evidence="1">
    <location>
        <begin position="1"/>
        <end position="18"/>
    </location>
</feature>
<evidence type="ECO:0000313" key="3">
    <source>
        <dbReference type="WBParaSite" id="sdigi.contig7.g887.t1"/>
    </source>
</evidence>
<evidence type="ECO:0000313" key="2">
    <source>
        <dbReference type="Proteomes" id="UP000887581"/>
    </source>
</evidence>
<sequence>MASSISGSDKTDNLSNHWTSDDTEDSFSNDQISGEMDLDSDVELDVTTGGKCDGKEFLPKSNAEINVGSINSRSNTLFDKQSFSKLHLDNKDWTSNEIPDLVGDDDSDSTKVFNDDNLEDELPNEADDDFIMKQLEKLIVRRNKKDNEARLRWLTFLREQKEAEEEAKQFQAYWERRHREDKDLWRDKDFANAVYKMSRAGYKGKHGDFNVPNETVQQMNALYMQITVGDYDFKSSLDAVMQNSCDDTR</sequence>
<reference evidence="3" key="1">
    <citation type="submission" date="2022-11" db="UniProtKB">
        <authorList>
            <consortium name="WormBaseParasite"/>
        </authorList>
    </citation>
    <scope>IDENTIFICATION</scope>
</reference>
<dbReference type="Proteomes" id="UP000887581">
    <property type="component" value="Unplaced"/>
</dbReference>
<evidence type="ECO:0000256" key="1">
    <source>
        <dbReference type="SAM" id="MobiDB-lite"/>
    </source>
</evidence>
<dbReference type="WBParaSite" id="sdigi.contig7.g887.t1">
    <property type="protein sequence ID" value="sdigi.contig7.g887.t1"/>
    <property type="gene ID" value="sdigi.contig7.g887"/>
</dbReference>
<feature type="region of interest" description="Disordered" evidence="1">
    <location>
        <begin position="1"/>
        <end position="40"/>
    </location>
</feature>
<keyword evidence="2" id="KW-1185">Reference proteome</keyword>